<keyword evidence="12" id="KW-1185">Reference proteome</keyword>
<evidence type="ECO:0000256" key="1">
    <source>
        <dbReference type="ARBA" id="ARBA00022490"/>
    </source>
</evidence>
<dbReference type="PANTHER" id="PTHR20426:SF0">
    <property type="entry name" value="18S RRNA AMINOCARBOXYPROPYLTRANSFERASE"/>
    <property type="match status" value="1"/>
</dbReference>
<sequence>MTRKSRGRGGRGVANRKQSFHDAVENFPDAPDEKRPDAEASDEDGGSQDLGEDDENDGADVSEDAEIKLAMWDFGHCDIKKCSGRKLCRLRKISLLRTSQRFHGVVLSPLATRAISRDDAQLVGEKGLCVVDCSWNRLDEVPFRRLHNGHERLLPFLVAANPAHYGRPCELSCVEALSAALYITGHADKAMELLRVFKWGHAFVSLNQSLLDRYATEGSTSADVLRVQEDYIREAKAAAQSKRSNPTDYNDLYPPSSSEDELEGSDPGEGDSDAGEGGEGGKGAAVSDELQKLSVSHISAKKRLSKKGFLNTLSFHWRFRRNSWKQAYYFKWYSYIELLFFVLGVFVWGLATTNGASGPTHAATCMTRSE</sequence>
<evidence type="ECO:0000313" key="11">
    <source>
        <dbReference type="EMBL" id="CEL96988.1"/>
    </source>
</evidence>
<keyword evidence="1" id="KW-0963">Cytoplasm</keyword>
<feature type="region of interest" description="Disordered" evidence="7">
    <location>
        <begin position="237"/>
        <end position="286"/>
    </location>
</feature>
<comment type="catalytic activity">
    <reaction evidence="6">
        <text>an N(1)-methylpseudouridine in rRNA + S-adenosyl-L-methionine = N(1)-methyl-N(3)-[(3S)-3-amino-3-carboxypropyl]pseudouridine in rRNA + S-methyl-5'-thioadenosine + H(+)</text>
        <dbReference type="Rhea" id="RHEA:63296"/>
        <dbReference type="Rhea" id="RHEA-COMP:11634"/>
        <dbReference type="Rhea" id="RHEA-COMP:16310"/>
        <dbReference type="ChEBI" id="CHEBI:15378"/>
        <dbReference type="ChEBI" id="CHEBI:17509"/>
        <dbReference type="ChEBI" id="CHEBI:59789"/>
        <dbReference type="ChEBI" id="CHEBI:74890"/>
        <dbReference type="ChEBI" id="CHEBI:146234"/>
        <dbReference type="EC" id="2.5.1.157"/>
    </reaction>
</comment>
<feature type="domain" description="16S/18S rRNA aminocarboxypropyltransferase Tsr3 C-terminal" evidence="9">
    <location>
        <begin position="105"/>
        <end position="232"/>
    </location>
</feature>
<evidence type="ECO:0000259" key="9">
    <source>
        <dbReference type="Pfam" id="PF04034"/>
    </source>
</evidence>
<dbReference type="InterPro" id="IPR022968">
    <property type="entry name" value="Tsr3-like"/>
</dbReference>
<dbReference type="InterPro" id="IPR007177">
    <property type="entry name" value="Tsr3_C"/>
</dbReference>
<dbReference type="GO" id="GO:0000455">
    <property type="term" value="P:enzyme-directed rRNA pseudouridine synthesis"/>
    <property type="evidence" value="ECO:0007669"/>
    <property type="project" value="UniProtKB-UniRule"/>
</dbReference>
<gene>
    <name evidence="11" type="ORF">Vbra_12137</name>
</gene>
<keyword evidence="8" id="KW-0812">Transmembrane</keyword>
<feature type="region of interest" description="Disordered" evidence="7">
    <location>
        <begin position="1"/>
        <end position="59"/>
    </location>
</feature>
<feature type="binding site" evidence="6">
    <location>
        <position position="83"/>
    </location>
    <ligand>
        <name>S-adenosyl-L-methionine</name>
        <dbReference type="ChEBI" id="CHEBI:59789"/>
    </ligand>
</feature>
<evidence type="ECO:0000259" key="10">
    <source>
        <dbReference type="Pfam" id="PF04068"/>
    </source>
</evidence>
<feature type="compositionally biased region" description="Acidic residues" evidence="7">
    <location>
        <begin position="258"/>
        <end position="276"/>
    </location>
</feature>
<dbReference type="HAMAP" id="MF_01116">
    <property type="entry name" value="TSR3"/>
    <property type="match status" value="1"/>
</dbReference>
<keyword evidence="2 6" id="KW-0690">Ribosome biogenesis</keyword>
<dbReference type="EMBL" id="CDMY01000251">
    <property type="protein sequence ID" value="CEL96988.1"/>
    <property type="molecule type" value="Genomic_DNA"/>
</dbReference>
<dbReference type="PhylomeDB" id="A0A0G4EKD0"/>
<reference evidence="11 12" key="1">
    <citation type="submission" date="2014-11" db="EMBL/GenBank/DDBJ databases">
        <authorList>
            <person name="Zhu J."/>
            <person name="Qi W."/>
            <person name="Song R."/>
        </authorList>
    </citation>
    <scope>NUCLEOTIDE SEQUENCE [LARGE SCALE GENOMIC DNA]</scope>
</reference>
<comment type="similarity">
    <text evidence="6">Belongs to the TDD superfamily. TSR3 family.</text>
</comment>
<feature type="binding site" evidence="6">
    <location>
        <position position="154"/>
    </location>
    <ligand>
        <name>S-adenosyl-L-methionine</name>
        <dbReference type="ChEBI" id="CHEBI:59789"/>
    </ligand>
</feature>
<accession>A0A0G4EKD0</accession>
<keyword evidence="3 6" id="KW-0698">rRNA processing</keyword>
<evidence type="ECO:0000256" key="3">
    <source>
        <dbReference type="ARBA" id="ARBA00022552"/>
    </source>
</evidence>
<keyword evidence="5 6" id="KW-0949">S-adenosyl-L-methionine</keyword>
<dbReference type="InParanoid" id="A0A0G4EKD0"/>
<comment type="function">
    <text evidence="6">Aminocarboxypropyltransferase that catalyzes the aminocarboxypropyl transfer on pseudouridine in 18S rRNA. It constitutes the last step in biosynthesis of the hypermodified N1-methyl-N3-(3-amino-3-carboxypropyl) pseudouridine (m1acp3-Psi).</text>
</comment>
<evidence type="ECO:0000256" key="6">
    <source>
        <dbReference type="HAMAP-Rule" id="MF_03146"/>
    </source>
</evidence>
<evidence type="ECO:0000313" key="12">
    <source>
        <dbReference type="Proteomes" id="UP000041254"/>
    </source>
</evidence>
<dbReference type="InterPro" id="IPR007209">
    <property type="entry name" value="RNaseL-inhib-like_metal-bd_dom"/>
</dbReference>
<evidence type="ECO:0000256" key="7">
    <source>
        <dbReference type="SAM" id="MobiDB-lite"/>
    </source>
</evidence>
<dbReference type="PANTHER" id="PTHR20426">
    <property type="entry name" value="RIBOSOME BIOGENESIS PROTEIN TSR3 HOMOLOG"/>
    <property type="match status" value="1"/>
</dbReference>
<dbReference type="AlphaFoldDB" id="A0A0G4EKD0"/>
<keyword evidence="8" id="KW-1133">Transmembrane helix</keyword>
<comment type="caution">
    <text evidence="6">Lacks conserved residue(s) required for the propagation of feature annotation.</text>
</comment>
<dbReference type="GO" id="GO:0106388">
    <property type="term" value="F:rRNA small subunit aminocarboxypropyltransferase activity"/>
    <property type="evidence" value="ECO:0007669"/>
    <property type="project" value="UniProtKB-EC"/>
</dbReference>
<evidence type="ECO:0000256" key="8">
    <source>
        <dbReference type="SAM" id="Phobius"/>
    </source>
</evidence>
<dbReference type="NCBIfam" id="NF002621">
    <property type="entry name" value="PRK02287.1"/>
    <property type="match status" value="1"/>
</dbReference>
<dbReference type="GO" id="GO:0030490">
    <property type="term" value="P:maturation of SSU-rRNA"/>
    <property type="evidence" value="ECO:0007669"/>
    <property type="project" value="TreeGrafter"/>
</dbReference>
<feature type="compositionally biased region" description="Acidic residues" evidence="7">
    <location>
        <begin position="39"/>
        <end position="59"/>
    </location>
</feature>
<feature type="transmembrane region" description="Helical" evidence="8">
    <location>
        <begin position="328"/>
        <end position="351"/>
    </location>
</feature>
<proteinExistence type="inferred from homology"/>
<evidence type="ECO:0000256" key="4">
    <source>
        <dbReference type="ARBA" id="ARBA00022679"/>
    </source>
</evidence>
<name>A0A0G4EKD0_VITBC</name>
<evidence type="ECO:0000256" key="5">
    <source>
        <dbReference type="ARBA" id="ARBA00022691"/>
    </source>
</evidence>
<dbReference type="VEuPathDB" id="CryptoDB:Vbra_12137"/>
<feature type="binding site" evidence="6">
    <location>
        <position position="131"/>
    </location>
    <ligand>
        <name>S-adenosyl-L-methionine</name>
        <dbReference type="ChEBI" id="CHEBI:59789"/>
    </ligand>
</feature>
<keyword evidence="4 6" id="KW-0808">Transferase</keyword>
<organism evidence="11 12">
    <name type="scientific">Vitrella brassicaformis (strain CCMP3155)</name>
    <dbReference type="NCBI Taxonomy" id="1169540"/>
    <lineage>
        <taxon>Eukaryota</taxon>
        <taxon>Sar</taxon>
        <taxon>Alveolata</taxon>
        <taxon>Colpodellida</taxon>
        <taxon>Vitrellaceae</taxon>
        <taxon>Vitrella</taxon>
    </lineage>
</organism>
<evidence type="ECO:0000256" key="2">
    <source>
        <dbReference type="ARBA" id="ARBA00022517"/>
    </source>
</evidence>
<dbReference type="Pfam" id="PF04034">
    <property type="entry name" value="Ribo_biogen_C"/>
    <property type="match status" value="1"/>
</dbReference>
<dbReference type="GO" id="GO:1904047">
    <property type="term" value="F:S-adenosyl-L-methionine binding"/>
    <property type="evidence" value="ECO:0007669"/>
    <property type="project" value="UniProtKB-UniRule"/>
</dbReference>
<dbReference type="Proteomes" id="UP000041254">
    <property type="component" value="Unassembled WGS sequence"/>
</dbReference>
<protein>
    <recommendedName>
        <fullName evidence="6">18S rRNA aminocarboxypropyltransferase</fullName>
        <ecNumber evidence="6">2.5.1.157</ecNumber>
    </recommendedName>
</protein>
<feature type="domain" description="RNase L inhibitor RLI-like possible metal-binding" evidence="10">
    <location>
        <begin position="68"/>
        <end position="101"/>
    </location>
</feature>
<keyword evidence="8" id="KW-0472">Membrane</keyword>
<dbReference type="OrthoDB" id="10262062at2759"/>
<dbReference type="EC" id="2.5.1.157" evidence="6"/>
<dbReference type="Pfam" id="PF04068">
    <property type="entry name" value="Fer4_RLI"/>
    <property type="match status" value="1"/>
</dbReference>
<dbReference type="STRING" id="1169540.A0A0G4EKD0"/>